<dbReference type="InterPro" id="IPR020846">
    <property type="entry name" value="MFS_dom"/>
</dbReference>
<feature type="transmembrane region" description="Helical" evidence="14">
    <location>
        <begin position="406"/>
        <end position="429"/>
    </location>
</feature>
<dbReference type="FunFam" id="1.20.1250.20:FF:001511">
    <property type="entry name" value="Solute carrier family 2, facilitated glucose transporter member 5"/>
    <property type="match status" value="1"/>
</dbReference>
<evidence type="ECO:0000256" key="7">
    <source>
        <dbReference type="ARBA" id="ARBA00022475"/>
    </source>
</evidence>
<keyword evidence="9 14" id="KW-0812">Transmembrane</keyword>
<evidence type="ECO:0000259" key="15">
    <source>
        <dbReference type="PROSITE" id="PS50850"/>
    </source>
</evidence>
<dbReference type="PROSITE" id="PS00217">
    <property type="entry name" value="SUGAR_TRANSPORT_2"/>
    <property type="match status" value="1"/>
</dbReference>
<feature type="transmembrane region" description="Helical" evidence="14">
    <location>
        <begin position="12"/>
        <end position="35"/>
    </location>
</feature>
<dbReference type="InterPro" id="IPR045263">
    <property type="entry name" value="GLUT"/>
</dbReference>
<evidence type="ECO:0000256" key="3">
    <source>
        <dbReference type="ARBA" id="ARBA00004651"/>
    </source>
</evidence>
<evidence type="ECO:0000256" key="5">
    <source>
        <dbReference type="ARBA" id="ARBA00015973"/>
    </source>
</evidence>
<dbReference type="GO" id="GO:0070837">
    <property type="term" value="P:dehydroascorbic acid transport"/>
    <property type="evidence" value="ECO:0007669"/>
    <property type="project" value="TreeGrafter"/>
</dbReference>
<keyword evidence="8" id="KW-0762">Sugar transport</keyword>
<comment type="subcellular location">
    <subcellularLocation>
        <location evidence="2">Cell membrane</location>
        <location evidence="2">Sarcolemma</location>
    </subcellularLocation>
    <subcellularLocation>
        <location evidence="3">Cell membrane</location>
        <topology evidence="3">Multi-pass membrane protein</topology>
    </subcellularLocation>
</comment>
<dbReference type="InterPro" id="IPR005828">
    <property type="entry name" value="MFS_sugar_transport-like"/>
</dbReference>
<feature type="transmembrane region" description="Helical" evidence="14">
    <location>
        <begin position="312"/>
        <end position="332"/>
    </location>
</feature>
<dbReference type="Gene3D" id="1.20.1250.20">
    <property type="entry name" value="MFS general substrate transporter like domains"/>
    <property type="match status" value="1"/>
</dbReference>
<feature type="transmembrane region" description="Helical" evidence="14">
    <location>
        <begin position="124"/>
        <end position="146"/>
    </location>
</feature>
<dbReference type="Pfam" id="PF00083">
    <property type="entry name" value="Sugar_tr"/>
    <property type="match status" value="1"/>
</dbReference>
<feature type="transmembrane region" description="Helical" evidence="14">
    <location>
        <begin position="97"/>
        <end position="118"/>
    </location>
</feature>
<comment type="similarity">
    <text evidence="4">Belongs to the major facilitator superfamily. Sugar transporter (TC 2.A.1.1) family. Glucose transporter subfamily.</text>
</comment>
<dbReference type="GO" id="GO:0055056">
    <property type="term" value="F:D-glucose transmembrane transporter activity"/>
    <property type="evidence" value="ECO:0007669"/>
    <property type="project" value="TreeGrafter"/>
</dbReference>
<comment type="catalytic activity">
    <reaction evidence="1">
        <text>D-fructose(out) = D-fructose(in)</text>
        <dbReference type="Rhea" id="RHEA:60372"/>
        <dbReference type="ChEBI" id="CHEBI:37721"/>
    </reaction>
</comment>
<dbReference type="InterPro" id="IPR005829">
    <property type="entry name" value="Sugar_transporter_CS"/>
</dbReference>
<sequence>MASFLKQLVQGKALIFIIILGLGGSFQIGCNLTLISSPSPFIRRFINSSWTLRYGEDPGEDTLTLIWGAVVAIYAIGGLFGSVSVGCVLNRLGRKKAMIWTNALNIVALAIMMISKVVNSFEMIMLSRFLFGVTSGLGANIHSIYLGECAPKKIRGTVTVTVATFVGIGKLTGQAAGLSEILGREEYWDILLCVPAFFSFIHIVTLPFFPDAPRYLLIEKGELEECKNALQCLWGPGDYKLEIEEMQVELDTLRGQRNKSSLELLRDSRVRWQCFSLITVYTAIQFCGISAISVYTFSIFEEAGIPVDKIRYVTLGIGASEILTSLMCSLVIDRVGRRVLLWAGFGIMAVIMLLLTVTVQLKDYDFWIPYSTVGLVFLFVIFYGGGPAGVNVALSYELFVQSDRSAAFTLIGLLIWGFFAVFGFIFPLLQGALMSYSFLIFSCVCLAESLYIFFLLPETKGKTPLEIADDFRKIRVCGSPTEDNCLETKL</sequence>
<feature type="domain" description="Major facilitator superfamily (MFS) profile" evidence="15">
    <location>
        <begin position="17"/>
        <end position="460"/>
    </location>
</feature>
<dbReference type="PROSITE" id="PS50850">
    <property type="entry name" value="MFS"/>
    <property type="match status" value="1"/>
</dbReference>
<evidence type="ECO:0000256" key="11">
    <source>
        <dbReference type="ARBA" id="ARBA00023136"/>
    </source>
</evidence>
<evidence type="ECO:0000256" key="14">
    <source>
        <dbReference type="SAM" id="Phobius"/>
    </source>
</evidence>
<feature type="transmembrane region" description="Helical" evidence="14">
    <location>
        <begin position="158"/>
        <end position="176"/>
    </location>
</feature>
<dbReference type="SUPFAM" id="SSF103473">
    <property type="entry name" value="MFS general substrate transporter"/>
    <property type="match status" value="1"/>
</dbReference>
<accession>A0A7J6BFF5</accession>
<keyword evidence="7" id="KW-1003">Cell membrane</keyword>
<feature type="transmembrane region" description="Helical" evidence="14">
    <location>
        <begin position="65"/>
        <end position="90"/>
    </location>
</feature>
<evidence type="ECO:0000256" key="8">
    <source>
        <dbReference type="ARBA" id="ARBA00022597"/>
    </source>
</evidence>
<keyword evidence="6" id="KW-0813">Transport</keyword>
<keyword evidence="11 14" id="KW-0472">Membrane</keyword>
<feature type="transmembrane region" description="Helical" evidence="14">
    <location>
        <begin position="339"/>
        <end position="361"/>
    </location>
</feature>
<name>A0A7J6BFF5_AMEME</name>
<evidence type="ECO:0000256" key="4">
    <source>
        <dbReference type="ARBA" id="ARBA00007004"/>
    </source>
</evidence>
<evidence type="ECO:0000256" key="1">
    <source>
        <dbReference type="ARBA" id="ARBA00000590"/>
    </source>
</evidence>
<protein>
    <recommendedName>
        <fullName evidence="5">Solute carrier family 2, facilitated glucose transporter member 5</fullName>
    </recommendedName>
    <alternativeName>
        <fullName evidence="13">Fructose transporter</fullName>
    </alternativeName>
    <alternativeName>
        <fullName evidence="12">Glucose transporter type 5, small intestine</fullName>
    </alternativeName>
</protein>
<evidence type="ECO:0000313" key="17">
    <source>
        <dbReference type="Proteomes" id="UP000593565"/>
    </source>
</evidence>
<keyword evidence="10 14" id="KW-1133">Transmembrane helix</keyword>
<feature type="transmembrane region" description="Helical" evidence="14">
    <location>
        <begin position="435"/>
        <end position="456"/>
    </location>
</feature>
<dbReference type="GO" id="GO:0046323">
    <property type="term" value="P:D-glucose import"/>
    <property type="evidence" value="ECO:0007669"/>
    <property type="project" value="TreeGrafter"/>
</dbReference>
<proteinExistence type="inferred from homology"/>
<evidence type="ECO:0000256" key="9">
    <source>
        <dbReference type="ARBA" id="ARBA00022692"/>
    </source>
</evidence>
<dbReference type="GO" id="GO:0042383">
    <property type="term" value="C:sarcolemma"/>
    <property type="evidence" value="ECO:0007669"/>
    <property type="project" value="UniProtKB-SubCell"/>
</dbReference>
<dbReference type="PANTHER" id="PTHR23503">
    <property type="entry name" value="SOLUTE CARRIER FAMILY 2"/>
    <property type="match status" value="1"/>
</dbReference>
<dbReference type="PANTHER" id="PTHR23503:SF130">
    <property type="entry name" value="SOLUTE CARRIER FAMILY 2 (FACILITATED GLUCOSE TRANSPORTER), MEMBER 9-LIKE 1"/>
    <property type="match status" value="1"/>
</dbReference>
<feature type="transmembrane region" description="Helical" evidence="14">
    <location>
        <begin position="367"/>
        <end position="394"/>
    </location>
</feature>
<dbReference type="AlphaFoldDB" id="A0A7J6BFF5"/>
<dbReference type="EMBL" id="JAAGNN010000001">
    <property type="protein sequence ID" value="KAF4093602.1"/>
    <property type="molecule type" value="Genomic_DNA"/>
</dbReference>
<dbReference type="InterPro" id="IPR036259">
    <property type="entry name" value="MFS_trans_sf"/>
</dbReference>
<organism evidence="16 17">
    <name type="scientific">Ameiurus melas</name>
    <name type="common">Black bullhead</name>
    <name type="synonym">Silurus melas</name>
    <dbReference type="NCBI Taxonomy" id="219545"/>
    <lineage>
        <taxon>Eukaryota</taxon>
        <taxon>Metazoa</taxon>
        <taxon>Chordata</taxon>
        <taxon>Craniata</taxon>
        <taxon>Vertebrata</taxon>
        <taxon>Euteleostomi</taxon>
        <taxon>Actinopterygii</taxon>
        <taxon>Neopterygii</taxon>
        <taxon>Teleostei</taxon>
        <taxon>Ostariophysi</taxon>
        <taxon>Siluriformes</taxon>
        <taxon>Ictaluridae</taxon>
        <taxon>Ameiurus</taxon>
    </lineage>
</organism>
<gene>
    <name evidence="16" type="ORF">AMELA_G00003800</name>
</gene>
<evidence type="ECO:0000313" key="16">
    <source>
        <dbReference type="EMBL" id="KAF4093602.1"/>
    </source>
</evidence>
<evidence type="ECO:0000256" key="6">
    <source>
        <dbReference type="ARBA" id="ARBA00022448"/>
    </source>
</evidence>
<feature type="transmembrane region" description="Helical" evidence="14">
    <location>
        <begin position="274"/>
        <end position="300"/>
    </location>
</feature>
<feature type="transmembrane region" description="Helical" evidence="14">
    <location>
        <begin position="188"/>
        <end position="209"/>
    </location>
</feature>
<dbReference type="Proteomes" id="UP000593565">
    <property type="component" value="Unassembled WGS sequence"/>
</dbReference>
<dbReference type="GO" id="GO:1990539">
    <property type="term" value="P:fructose import across plasma membrane"/>
    <property type="evidence" value="ECO:0007669"/>
    <property type="project" value="UniProtKB-ARBA"/>
</dbReference>
<evidence type="ECO:0000256" key="12">
    <source>
        <dbReference type="ARBA" id="ARBA00029961"/>
    </source>
</evidence>
<comment type="caution">
    <text evidence="16">The sequence shown here is derived from an EMBL/GenBank/DDBJ whole genome shotgun (WGS) entry which is preliminary data.</text>
</comment>
<evidence type="ECO:0000256" key="2">
    <source>
        <dbReference type="ARBA" id="ARBA00004135"/>
    </source>
</evidence>
<dbReference type="GO" id="GO:0005353">
    <property type="term" value="F:fructose transmembrane transporter activity"/>
    <property type="evidence" value="ECO:0007669"/>
    <property type="project" value="UniProtKB-ARBA"/>
</dbReference>
<evidence type="ECO:0000256" key="13">
    <source>
        <dbReference type="ARBA" id="ARBA00031099"/>
    </source>
</evidence>
<evidence type="ECO:0000256" key="10">
    <source>
        <dbReference type="ARBA" id="ARBA00022989"/>
    </source>
</evidence>
<reference evidence="16 17" key="1">
    <citation type="submission" date="2020-02" db="EMBL/GenBank/DDBJ databases">
        <title>A chromosome-scale genome assembly of the black bullhead catfish (Ameiurus melas).</title>
        <authorList>
            <person name="Wen M."/>
            <person name="Zham M."/>
            <person name="Cabau C."/>
            <person name="Klopp C."/>
            <person name="Donnadieu C."/>
            <person name="Roques C."/>
            <person name="Bouchez O."/>
            <person name="Lampietro C."/>
            <person name="Jouanno E."/>
            <person name="Herpin A."/>
            <person name="Louis A."/>
            <person name="Berthelot C."/>
            <person name="Parey E."/>
            <person name="Roest-Crollius H."/>
            <person name="Braasch I."/>
            <person name="Postlethwait J."/>
            <person name="Robinson-Rechavi M."/>
            <person name="Echchiki A."/>
            <person name="Begum T."/>
            <person name="Montfort J."/>
            <person name="Schartl M."/>
            <person name="Bobe J."/>
            <person name="Guiguen Y."/>
        </authorList>
    </citation>
    <scope>NUCLEOTIDE SEQUENCE [LARGE SCALE GENOMIC DNA]</scope>
    <source>
        <strain evidence="16">M_S1</strain>
        <tissue evidence="16">Blood</tissue>
    </source>
</reference>
<keyword evidence="17" id="KW-1185">Reference proteome</keyword>